<dbReference type="STRING" id="39482.ERS852491_02354"/>
<keyword evidence="3" id="KW-0645">Protease</keyword>
<keyword evidence="8" id="KW-0170">Cobalt</keyword>
<protein>
    <recommendedName>
        <fullName evidence="13">Cytosol non-specific dipeptidase</fullName>
        <ecNumber evidence="10">3.4.13.18</ecNumber>
    </recommendedName>
    <alternativeName>
        <fullName evidence="16">Aminoacyl-histidine dipeptidase</fullName>
    </alternativeName>
    <alternativeName>
        <fullName evidence="15">Beta-alanyl-histidine dipeptidase</fullName>
    </alternativeName>
    <alternativeName>
        <fullName evidence="14">Carnosinase</fullName>
    </alternativeName>
    <alternativeName>
        <fullName evidence="11">Peptidase D</fullName>
    </alternativeName>
    <alternativeName>
        <fullName evidence="17">Xaa-His dipeptidase</fullName>
    </alternativeName>
</protein>
<dbReference type="InterPro" id="IPR011650">
    <property type="entry name" value="Peptidase_M20_dimer"/>
</dbReference>
<reference evidence="19 20" key="1">
    <citation type="submission" date="2015-09" db="EMBL/GenBank/DDBJ databases">
        <authorList>
            <consortium name="Pathogen Informatics"/>
        </authorList>
    </citation>
    <scope>NUCLEOTIDE SEQUENCE [LARGE SCALE GENOMIC DNA]</scope>
    <source>
        <strain evidence="19 20">2789STDY5834876</strain>
    </source>
</reference>
<keyword evidence="4" id="KW-0479">Metal-binding</keyword>
<keyword evidence="7" id="KW-0482">Metalloprotease</keyword>
<dbReference type="Proteomes" id="UP000095544">
    <property type="component" value="Unassembled WGS sequence"/>
</dbReference>
<dbReference type="FunFam" id="3.40.630.10:FF:000018">
    <property type="entry name" value="Aminoacyl-histidine dipeptidase PepD"/>
    <property type="match status" value="1"/>
</dbReference>
<dbReference type="AlphaFoldDB" id="A0A174FJF1"/>
<comment type="catalytic activity">
    <reaction evidence="9">
        <text>Hydrolysis of dipeptides, preferentially hydrophobic dipeptides including prolyl amino acids.</text>
        <dbReference type="EC" id="3.4.13.18"/>
    </reaction>
</comment>
<accession>A0A174FJF1</accession>
<comment type="similarity">
    <text evidence="12">Belongs to the peptidase M20C family.</text>
</comment>
<comment type="cofactor">
    <cofactor evidence="1">
        <name>Co(2+)</name>
        <dbReference type="ChEBI" id="CHEBI:48828"/>
    </cofactor>
</comment>
<feature type="domain" description="Peptidase M20 dimerisation" evidence="18">
    <location>
        <begin position="207"/>
        <end position="267"/>
    </location>
</feature>
<dbReference type="EC" id="3.4.13.18" evidence="10"/>
<dbReference type="EMBL" id="CYZU01000020">
    <property type="protein sequence ID" value="CUO48580.1"/>
    <property type="molecule type" value="Genomic_DNA"/>
</dbReference>
<evidence type="ECO:0000256" key="8">
    <source>
        <dbReference type="ARBA" id="ARBA00023285"/>
    </source>
</evidence>
<evidence type="ECO:0000313" key="20">
    <source>
        <dbReference type="Proteomes" id="UP000095544"/>
    </source>
</evidence>
<comment type="cofactor">
    <cofactor evidence="2">
        <name>Zn(2+)</name>
        <dbReference type="ChEBI" id="CHEBI:29105"/>
    </cofactor>
</comment>
<dbReference type="InterPro" id="IPR002933">
    <property type="entry name" value="Peptidase_M20"/>
</dbReference>
<sequence length="480" mass="52769">MPILNELEPVEVFHYFEELSRIPRGTFNTKAVSDYCMAFAAERGLEAIQDELNNVIIKKPGTKGYEESEPVIIQGHLDMVCEKAENSDHDFTKDPLDLYVEDGFVRARDTTLGADDGIAVAIALALLDSSDIPHPPLEAVFTVDEEVGMGGAEGIDLTPLKGKMLLNLDSEDEDTIIAGCAGGLTFRLDLPVGRKKAAGSCLDVTIHGLKGGHSGVEIDQQRGNANKLAGRLLNRLNQNMDIALAEIQGGAKDNVITSVSKFTIVVQDSVKAELIIENMLNTWRQEFGADEPGLDISVIKTEHEEKSVFSDADKNKVIFFLNNCQNGVYGFSRSLKGLVETSDNLGVVKTGESQISFILLIRSSVSSRLEELKEALTGWAEFLGGTYEITGSYPAWMYKEDSRIRPIVAGVFEKVYGKKPEIATIHAGLECGLLSGKKPELDCVSFGPRMFDIHSVHERLDIASTWRMWNIIKEILKECK</sequence>
<dbReference type="GO" id="GO:0046872">
    <property type="term" value="F:metal ion binding"/>
    <property type="evidence" value="ECO:0007669"/>
    <property type="project" value="UniProtKB-KW"/>
</dbReference>
<evidence type="ECO:0000259" key="18">
    <source>
        <dbReference type="Pfam" id="PF07687"/>
    </source>
</evidence>
<evidence type="ECO:0000256" key="5">
    <source>
        <dbReference type="ARBA" id="ARBA00022801"/>
    </source>
</evidence>
<dbReference type="SUPFAM" id="SSF53187">
    <property type="entry name" value="Zn-dependent exopeptidases"/>
    <property type="match status" value="1"/>
</dbReference>
<dbReference type="PRINTS" id="PR00934">
    <property type="entry name" value="XHISDIPTASE"/>
</dbReference>
<evidence type="ECO:0000256" key="15">
    <source>
        <dbReference type="ARBA" id="ARBA00076004"/>
    </source>
</evidence>
<evidence type="ECO:0000256" key="9">
    <source>
        <dbReference type="ARBA" id="ARBA00036421"/>
    </source>
</evidence>
<evidence type="ECO:0000256" key="1">
    <source>
        <dbReference type="ARBA" id="ARBA00001941"/>
    </source>
</evidence>
<dbReference type="GO" id="GO:0006508">
    <property type="term" value="P:proteolysis"/>
    <property type="evidence" value="ECO:0007669"/>
    <property type="project" value="UniProtKB-KW"/>
</dbReference>
<gene>
    <name evidence="19" type="primary">pepD_2</name>
    <name evidence="19" type="ORF">ERS852491_02354</name>
</gene>
<keyword evidence="19" id="KW-0224">Dipeptidase</keyword>
<dbReference type="OrthoDB" id="9773892at2"/>
<evidence type="ECO:0000256" key="7">
    <source>
        <dbReference type="ARBA" id="ARBA00023049"/>
    </source>
</evidence>
<keyword evidence="6" id="KW-0862">Zinc</keyword>
<dbReference type="Pfam" id="PF07687">
    <property type="entry name" value="M20_dimer"/>
    <property type="match status" value="1"/>
</dbReference>
<evidence type="ECO:0000256" key="3">
    <source>
        <dbReference type="ARBA" id="ARBA00022670"/>
    </source>
</evidence>
<dbReference type="NCBIfam" id="TIGR01893">
    <property type="entry name" value="aa-his-dipept"/>
    <property type="match status" value="1"/>
</dbReference>
<dbReference type="Pfam" id="PF01546">
    <property type="entry name" value="Peptidase_M20"/>
    <property type="match status" value="1"/>
</dbReference>
<evidence type="ECO:0000256" key="6">
    <source>
        <dbReference type="ARBA" id="ARBA00022833"/>
    </source>
</evidence>
<dbReference type="RefSeq" id="WP_055153237.1">
    <property type="nucleotide sequence ID" value="NZ_CYZU01000020.1"/>
</dbReference>
<evidence type="ECO:0000256" key="13">
    <source>
        <dbReference type="ARBA" id="ARBA00071271"/>
    </source>
</evidence>
<dbReference type="FunFam" id="3.40.630.10:FF:000015">
    <property type="entry name" value="Aminoacyl-histidine dipeptidase PepD"/>
    <property type="match status" value="1"/>
</dbReference>
<evidence type="ECO:0000256" key="2">
    <source>
        <dbReference type="ARBA" id="ARBA00001947"/>
    </source>
</evidence>
<dbReference type="PANTHER" id="PTHR43501">
    <property type="entry name" value="CYTOSOL NON-SPECIFIC DIPEPTIDASE"/>
    <property type="match status" value="1"/>
</dbReference>
<dbReference type="GO" id="GO:0005829">
    <property type="term" value="C:cytosol"/>
    <property type="evidence" value="ECO:0007669"/>
    <property type="project" value="TreeGrafter"/>
</dbReference>
<evidence type="ECO:0000256" key="12">
    <source>
        <dbReference type="ARBA" id="ARBA00061423"/>
    </source>
</evidence>
<evidence type="ECO:0000313" key="19">
    <source>
        <dbReference type="EMBL" id="CUO48580.1"/>
    </source>
</evidence>
<dbReference type="InterPro" id="IPR001160">
    <property type="entry name" value="Peptidase_M20C"/>
</dbReference>
<evidence type="ECO:0000256" key="16">
    <source>
        <dbReference type="ARBA" id="ARBA00077688"/>
    </source>
</evidence>
<organism evidence="19 20">
    <name type="scientific">Faecalicatena contorta</name>
    <dbReference type="NCBI Taxonomy" id="39482"/>
    <lineage>
        <taxon>Bacteria</taxon>
        <taxon>Bacillati</taxon>
        <taxon>Bacillota</taxon>
        <taxon>Clostridia</taxon>
        <taxon>Lachnospirales</taxon>
        <taxon>Lachnospiraceae</taxon>
        <taxon>Faecalicatena</taxon>
    </lineage>
</organism>
<name>A0A174FJF1_9FIRM</name>
<evidence type="ECO:0000256" key="10">
    <source>
        <dbReference type="ARBA" id="ARBA00038976"/>
    </source>
</evidence>
<keyword evidence="5 19" id="KW-0378">Hydrolase</keyword>
<proteinExistence type="inferred from homology"/>
<dbReference type="CDD" id="cd03890">
    <property type="entry name" value="M20_pepD"/>
    <property type="match status" value="1"/>
</dbReference>
<dbReference type="PANTHER" id="PTHR43501:SF1">
    <property type="entry name" value="CYTOSOL NON-SPECIFIC DIPEPTIDASE"/>
    <property type="match status" value="1"/>
</dbReference>
<evidence type="ECO:0000256" key="4">
    <source>
        <dbReference type="ARBA" id="ARBA00022723"/>
    </source>
</evidence>
<evidence type="ECO:0000256" key="14">
    <source>
        <dbReference type="ARBA" id="ARBA00075285"/>
    </source>
</evidence>
<dbReference type="GO" id="GO:0070573">
    <property type="term" value="F:metallodipeptidase activity"/>
    <property type="evidence" value="ECO:0007669"/>
    <property type="project" value="TreeGrafter"/>
</dbReference>
<dbReference type="Gene3D" id="3.40.630.10">
    <property type="entry name" value="Zn peptidases"/>
    <property type="match status" value="2"/>
</dbReference>
<evidence type="ECO:0000256" key="17">
    <source>
        <dbReference type="ARBA" id="ARBA00078074"/>
    </source>
</evidence>
<dbReference type="PIRSF" id="PIRSF016599">
    <property type="entry name" value="Xaa-His_dipept"/>
    <property type="match status" value="1"/>
</dbReference>
<evidence type="ECO:0000256" key="11">
    <source>
        <dbReference type="ARBA" id="ARBA00044252"/>
    </source>
</evidence>